<feature type="region of interest" description="Disordered" evidence="1">
    <location>
        <begin position="236"/>
        <end position="268"/>
    </location>
</feature>
<accession>A0ABU7VB50</accession>
<comment type="caution">
    <text evidence="3">The sequence shown here is derived from an EMBL/GenBank/DDBJ whole genome shotgun (WGS) entry which is preliminary data.</text>
</comment>
<evidence type="ECO:0000256" key="1">
    <source>
        <dbReference type="SAM" id="MobiDB-lite"/>
    </source>
</evidence>
<evidence type="ECO:0000313" key="4">
    <source>
        <dbReference type="Proteomes" id="UP001351900"/>
    </source>
</evidence>
<keyword evidence="2" id="KW-0472">Membrane</keyword>
<sequence>MSERISRRVAAVVVIAVLAGVGVAGTTPAVAFMDPAVLTITPGDATAENLGGITFAGECLPGSDAAQLRWDIGSSPVVLPVVLDGAGAFSGLGPYFTGAAPGLGLAVTLDCLQGGSSIGASYAFAMYPDLGASINGPTTVPLDAAFSPSYDCGVPIAPSSFASASITLYDPHDAALDTVGGLPVPTGSDGSLGTPASYGLVVGDTVALYLNCLVTTGGSATVAGFRSYSVTIAPGTTPPVPSTDPSPAVTASPTVASDSSSVGPSELAETGTDALRASGIAALAAALLLGGVVVRFASRGRARGDQQ</sequence>
<dbReference type="EMBL" id="JAZHOV010000007">
    <property type="protein sequence ID" value="MEF2256032.1"/>
    <property type="molecule type" value="Genomic_DNA"/>
</dbReference>
<keyword evidence="2" id="KW-1133">Transmembrane helix</keyword>
<evidence type="ECO:0000313" key="3">
    <source>
        <dbReference type="EMBL" id="MEF2256032.1"/>
    </source>
</evidence>
<keyword evidence="2" id="KW-0812">Transmembrane</keyword>
<protein>
    <recommendedName>
        <fullName evidence="5">LPXTG cell wall anchor domain-containing protein</fullName>
    </recommendedName>
</protein>
<proteinExistence type="predicted"/>
<feature type="compositionally biased region" description="Polar residues" evidence="1">
    <location>
        <begin position="251"/>
        <end position="263"/>
    </location>
</feature>
<dbReference type="Proteomes" id="UP001351900">
    <property type="component" value="Unassembled WGS sequence"/>
</dbReference>
<feature type="transmembrane region" description="Helical" evidence="2">
    <location>
        <begin position="274"/>
        <end position="297"/>
    </location>
</feature>
<reference evidence="3 4" key="1">
    <citation type="submission" date="2024-01" db="EMBL/GenBank/DDBJ databases">
        <title>the genome sequence of strain Microbacterium schleiferi NBRC 15075.</title>
        <authorList>
            <person name="Ding Y."/>
            <person name="Zhang G."/>
        </authorList>
    </citation>
    <scope>NUCLEOTIDE SEQUENCE [LARGE SCALE GENOMIC DNA]</scope>
    <source>
        <strain evidence="3 4">NBRC 15075</strain>
    </source>
</reference>
<organism evidence="3 4">
    <name type="scientific">Microbacterium schleiferi</name>
    <dbReference type="NCBI Taxonomy" id="69362"/>
    <lineage>
        <taxon>Bacteria</taxon>
        <taxon>Bacillati</taxon>
        <taxon>Actinomycetota</taxon>
        <taxon>Actinomycetes</taxon>
        <taxon>Micrococcales</taxon>
        <taxon>Microbacteriaceae</taxon>
        <taxon>Microbacterium</taxon>
    </lineage>
</organism>
<keyword evidence="4" id="KW-1185">Reference proteome</keyword>
<evidence type="ECO:0000256" key="2">
    <source>
        <dbReference type="SAM" id="Phobius"/>
    </source>
</evidence>
<name>A0ABU7VB50_9MICO</name>
<dbReference type="RefSeq" id="WP_331792161.1">
    <property type="nucleotide sequence ID" value="NZ_BAAAUO010000012.1"/>
</dbReference>
<evidence type="ECO:0008006" key="5">
    <source>
        <dbReference type="Google" id="ProtNLM"/>
    </source>
</evidence>
<gene>
    <name evidence="3" type="ORF">V2V91_12950</name>
</gene>